<evidence type="ECO:0000313" key="1">
    <source>
        <dbReference type="EMBL" id="AMJ76606.1"/>
    </source>
</evidence>
<dbReference type="RefSeq" id="WP_061093647.1">
    <property type="nucleotide sequence ID" value="NZ_CP013927.1"/>
</dbReference>
<dbReference type="Proteomes" id="UP000056750">
    <property type="component" value="Plasmid pASTE61-200"/>
</dbReference>
<keyword evidence="1" id="KW-0614">Plasmid</keyword>
<organism evidence="1 2">
    <name type="scientific">Alteromonas stellipolaris</name>
    <dbReference type="NCBI Taxonomy" id="233316"/>
    <lineage>
        <taxon>Bacteria</taxon>
        <taxon>Pseudomonadati</taxon>
        <taxon>Pseudomonadota</taxon>
        <taxon>Gammaproteobacteria</taxon>
        <taxon>Alteromonadales</taxon>
        <taxon>Alteromonadaceae</taxon>
        <taxon>Alteromonas/Salinimonas group</taxon>
        <taxon>Alteromonas</taxon>
    </lineage>
</organism>
<geneLocation type="plasmid" evidence="1 2">
    <name>pASTE61-200</name>
</geneLocation>
<keyword evidence="2" id="KW-1185">Reference proteome</keyword>
<dbReference type="EMBL" id="CP013927">
    <property type="protein sequence ID" value="AMJ76606.1"/>
    <property type="molecule type" value="Genomic_DNA"/>
</dbReference>
<evidence type="ECO:0008006" key="3">
    <source>
        <dbReference type="Google" id="ProtNLM"/>
    </source>
</evidence>
<evidence type="ECO:0000313" key="2">
    <source>
        <dbReference type="Proteomes" id="UP000056750"/>
    </source>
</evidence>
<proteinExistence type="predicted"/>
<sequence length="227" mass="25055">MSYFVLFNREVVATTLLNISEEDKATLNLDILAENYLIDIDVFAAIELGGDNNVVDELGYISRRWHVAAFGASKGDIMGEVAGKGAKACYDKFLRPNGRVTKASTHIKAYEHALEETKVIDPKDFADSLAGVSLHPAFYDSLEENPNPIAPSVKQWMDSWACFSLIEDSGDYRIERPQDNLDAIAILAAFSLMVSKGDDDYTIPVGNGFAQQLSNSRRRSTPYHIAA</sequence>
<reference evidence="1 2" key="1">
    <citation type="submission" date="2015-12" db="EMBL/GenBank/DDBJ databases">
        <title>Intraspecies pangenome expansion in the marine bacterium Alteromonas.</title>
        <authorList>
            <person name="Lopez-Perez M."/>
            <person name="Rodriguez-Valera F."/>
        </authorList>
    </citation>
    <scope>NUCLEOTIDE SEQUENCE [LARGE SCALE GENOMIC DNA]</scope>
    <source>
        <strain evidence="1 2">LMG 21861</strain>
        <plasmid evidence="1 2">pASTE61-200</plasmid>
    </source>
</reference>
<name>A0ABM5YPJ3_9ALTE</name>
<gene>
    <name evidence="1" type="ORF">AVL57_00220</name>
</gene>
<accession>A0ABM5YPJ3</accession>
<protein>
    <recommendedName>
        <fullName evidence="3">Terminase large subunit gp17-like C-terminal domain-containing protein</fullName>
    </recommendedName>
</protein>